<evidence type="ECO:0000259" key="2">
    <source>
        <dbReference type="Pfam" id="PF18167"/>
    </source>
</evidence>
<keyword evidence="1" id="KW-0472">Membrane</keyword>
<feature type="domain" description="CD-NTase-associated protein 16 NUDIX" evidence="2">
    <location>
        <begin position="78"/>
        <end position="276"/>
    </location>
</feature>
<organism evidence="3 4">
    <name type="scientific">Faecalispora sporosphaeroides</name>
    <dbReference type="NCBI Taxonomy" id="1549"/>
    <lineage>
        <taxon>Bacteria</taxon>
        <taxon>Bacillati</taxon>
        <taxon>Bacillota</taxon>
        <taxon>Clostridia</taxon>
        <taxon>Eubacteriales</taxon>
        <taxon>Oscillospiraceae</taxon>
        <taxon>Faecalispora</taxon>
    </lineage>
</organism>
<sequence>MKIWKSICLVILSVVFIGVIFLFEIKGWPAGSSIAGIVLGFSLPGVWHSIQDIFDTTNWKASQRGLKRNGLITDETIIRISFAYLYRIKVDDKYLLVKNERGTGKYQPVGGVYKLNGNEKIELKNLYCVIDDNKVSIDKSSRDDYRLRMESKYLRKFVRRFNGKSDRERIDNLGREFKEELVKKGVINWSQITYRFCGRHMTELKFGDHFQIYELLLADVVELMPTAEQERDLQLLMLQHSDTYRFATAEEIISLGINTATGALEESIGDHTRKILQENEGKLMKLLGAGKIYTVKL</sequence>
<gene>
    <name evidence="3" type="ORF">E7512_02445</name>
</gene>
<keyword evidence="1" id="KW-0812">Transmembrane</keyword>
<dbReference type="EMBL" id="SVNY01000001">
    <property type="protein sequence ID" value="MBE6832439.1"/>
    <property type="molecule type" value="Genomic_DNA"/>
</dbReference>
<dbReference type="Proteomes" id="UP000754750">
    <property type="component" value="Unassembled WGS sequence"/>
</dbReference>
<feature type="transmembrane region" description="Helical" evidence="1">
    <location>
        <begin position="7"/>
        <end position="25"/>
    </location>
</feature>
<reference evidence="3" key="1">
    <citation type="submission" date="2019-04" db="EMBL/GenBank/DDBJ databases">
        <title>Evolution of Biomass-Degrading Anaerobic Consortia Revealed by Metagenomics.</title>
        <authorList>
            <person name="Peng X."/>
        </authorList>
    </citation>
    <scope>NUCLEOTIDE SEQUENCE</scope>
    <source>
        <strain evidence="3">SIG551</strain>
    </source>
</reference>
<accession>A0A928Q1Q4</accession>
<keyword evidence="1" id="KW-1133">Transmembrane helix</keyword>
<evidence type="ECO:0000313" key="4">
    <source>
        <dbReference type="Proteomes" id="UP000754750"/>
    </source>
</evidence>
<dbReference type="AlphaFoldDB" id="A0A928Q1Q4"/>
<evidence type="ECO:0000313" key="3">
    <source>
        <dbReference type="EMBL" id="MBE6832439.1"/>
    </source>
</evidence>
<proteinExistence type="predicted"/>
<dbReference type="Pfam" id="PF18167">
    <property type="entry name" value="Sa_NUDIX"/>
    <property type="match status" value="1"/>
</dbReference>
<feature type="transmembrane region" description="Helical" evidence="1">
    <location>
        <begin position="31"/>
        <end position="50"/>
    </location>
</feature>
<dbReference type="InterPro" id="IPR040829">
    <property type="entry name" value="Cap16_NUDIX"/>
</dbReference>
<name>A0A928Q1Q4_9FIRM</name>
<comment type="caution">
    <text evidence="3">The sequence shown here is derived from an EMBL/GenBank/DDBJ whole genome shotgun (WGS) entry which is preliminary data.</text>
</comment>
<protein>
    <recommendedName>
        <fullName evidence="2">CD-NTase-associated protein 16 NUDIX domain-containing protein</fullName>
    </recommendedName>
</protein>
<evidence type="ECO:0000256" key="1">
    <source>
        <dbReference type="SAM" id="Phobius"/>
    </source>
</evidence>
<dbReference type="RefSeq" id="WP_326839895.1">
    <property type="nucleotide sequence ID" value="NZ_SVNY01000001.1"/>
</dbReference>